<feature type="compositionally biased region" description="Basic and acidic residues" evidence="6">
    <location>
        <begin position="555"/>
        <end position="571"/>
    </location>
</feature>
<evidence type="ECO:0000256" key="7">
    <source>
        <dbReference type="SAM" id="Phobius"/>
    </source>
</evidence>
<dbReference type="GO" id="GO:0043069">
    <property type="term" value="P:negative regulation of programmed cell death"/>
    <property type="evidence" value="ECO:0007669"/>
    <property type="project" value="TreeGrafter"/>
</dbReference>
<dbReference type="Gene3D" id="2.30.29.30">
    <property type="entry name" value="Pleckstrin-homology domain (PH domain)/Phosphotyrosine-binding domain (PTB)"/>
    <property type="match status" value="1"/>
</dbReference>
<evidence type="ECO:0000259" key="8">
    <source>
        <dbReference type="PROSITE" id="PS51778"/>
    </source>
</evidence>
<keyword evidence="2 7" id="KW-0812">Transmembrane</keyword>
<dbReference type="InterPro" id="IPR031968">
    <property type="entry name" value="VASt"/>
</dbReference>
<dbReference type="Proteomes" id="UP001054252">
    <property type="component" value="Unassembled WGS sequence"/>
</dbReference>
<feature type="domain" description="VASt" evidence="8">
    <location>
        <begin position="349"/>
        <end position="541"/>
    </location>
</feature>
<dbReference type="InterPro" id="IPR011993">
    <property type="entry name" value="PH-like_dom_sf"/>
</dbReference>
<evidence type="ECO:0000256" key="5">
    <source>
        <dbReference type="SAM" id="Coils"/>
    </source>
</evidence>
<comment type="caution">
    <text evidence="9">The sequence shown here is derived from an EMBL/GenBank/DDBJ whole genome shotgun (WGS) entry which is preliminary data.</text>
</comment>
<keyword evidence="4 7" id="KW-0472">Membrane</keyword>
<dbReference type="CDD" id="cd13220">
    <property type="entry name" value="PH-GRAM_GRAMDC"/>
    <property type="match status" value="1"/>
</dbReference>
<evidence type="ECO:0000313" key="10">
    <source>
        <dbReference type="Proteomes" id="UP001054252"/>
    </source>
</evidence>
<evidence type="ECO:0000313" key="9">
    <source>
        <dbReference type="EMBL" id="GKV12734.1"/>
    </source>
</evidence>
<dbReference type="InterPro" id="IPR004182">
    <property type="entry name" value="GRAM"/>
</dbReference>
<dbReference type="PROSITE" id="PS51778">
    <property type="entry name" value="VAST"/>
    <property type="match status" value="1"/>
</dbReference>
<dbReference type="SMART" id="SM00568">
    <property type="entry name" value="GRAM"/>
    <property type="match status" value="1"/>
</dbReference>
<name>A0AAV5JMU4_9ROSI</name>
<evidence type="ECO:0000256" key="2">
    <source>
        <dbReference type="ARBA" id="ARBA00022692"/>
    </source>
</evidence>
<gene>
    <name evidence="9" type="ORF">SLEP1_g23850</name>
</gene>
<feature type="compositionally biased region" description="Polar residues" evidence="6">
    <location>
        <begin position="320"/>
        <end position="333"/>
    </location>
</feature>
<evidence type="ECO:0000256" key="3">
    <source>
        <dbReference type="ARBA" id="ARBA00022989"/>
    </source>
</evidence>
<evidence type="ECO:0000256" key="1">
    <source>
        <dbReference type="ARBA" id="ARBA00004167"/>
    </source>
</evidence>
<keyword evidence="3 7" id="KW-1133">Transmembrane helix</keyword>
<dbReference type="Pfam" id="PF02893">
    <property type="entry name" value="GRAM"/>
    <property type="match status" value="1"/>
</dbReference>
<evidence type="ECO:0000256" key="4">
    <source>
        <dbReference type="ARBA" id="ARBA00023136"/>
    </source>
</evidence>
<protein>
    <recommendedName>
        <fullName evidence="8">VASt domain-containing protein</fullName>
    </recommendedName>
</protein>
<feature type="region of interest" description="Disordered" evidence="6">
    <location>
        <begin position="552"/>
        <end position="576"/>
    </location>
</feature>
<dbReference type="AlphaFoldDB" id="A0AAV5JMU4"/>
<dbReference type="PANTHER" id="PTHR47666:SF1">
    <property type="entry name" value="PROTEIN VASCULAR ASSOCIATED DEATH 1, CHLOROPLASTIC"/>
    <property type="match status" value="1"/>
</dbReference>
<feature type="coiled-coil region" evidence="5">
    <location>
        <begin position="680"/>
        <end position="714"/>
    </location>
</feature>
<organism evidence="9 10">
    <name type="scientific">Rubroshorea leprosula</name>
    <dbReference type="NCBI Taxonomy" id="152421"/>
    <lineage>
        <taxon>Eukaryota</taxon>
        <taxon>Viridiplantae</taxon>
        <taxon>Streptophyta</taxon>
        <taxon>Embryophyta</taxon>
        <taxon>Tracheophyta</taxon>
        <taxon>Spermatophyta</taxon>
        <taxon>Magnoliopsida</taxon>
        <taxon>eudicotyledons</taxon>
        <taxon>Gunneridae</taxon>
        <taxon>Pentapetalae</taxon>
        <taxon>rosids</taxon>
        <taxon>malvids</taxon>
        <taxon>Malvales</taxon>
        <taxon>Dipterocarpaceae</taxon>
        <taxon>Rubroshorea</taxon>
    </lineage>
</organism>
<dbReference type="GO" id="GO:0016020">
    <property type="term" value="C:membrane"/>
    <property type="evidence" value="ECO:0007669"/>
    <property type="project" value="UniProtKB-SubCell"/>
</dbReference>
<evidence type="ECO:0000256" key="6">
    <source>
        <dbReference type="SAM" id="MobiDB-lite"/>
    </source>
</evidence>
<comment type="subcellular location">
    <subcellularLocation>
        <location evidence="1">Membrane</location>
        <topology evidence="1">Single-pass membrane protein</topology>
    </subcellularLocation>
</comment>
<sequence length="718" mass="81526">MKCRHFLGEVVFLGWNSHLPCPYSVTCSQVDVSFAETCGSRTGELTATYLPFLFTSPEFGLCTLSEAEISQISTAASHLRAMAVAFASPERMDIPRQVDRSPSQSSSDVAAEASNLSCSAHTPDRNDSSNSDVDAQPHLALRSEEYRQLFRLPPEELLLRDFNCAFQESILLQGHMYLFVHYICFYSNIFGFETKKIIAFNEITSVKRAKMAGIFHNAIEIFAGGRKYFFASFLSRDEAFKLINDGWEQHGNVAKATTEQQESIPECSSQEKGFVAIEEVNTIKCPIDELESTDREKIASTSSASQVTPCVESDVEQDSDLPTNTDPSSSADSCTWKPENYDAPKVPEDYTKVAEAKLPIKVEEFFTLFFSDGAVNFTEAFHKRCGDKEFRCSSWHPHDKFGHARDVSFQHPIKMYLGAKFGSCQEVQKFRIYRDSSSCHLFYFKVPDIMTCTLDSNLVIETSQEINDVPYGDYFRVEGLWDVERNSNESQEGCILRVYVNVAFSKKTIWKGKIVQSTLDECREAYATWIDMAQEFLKQKPDKEGLDLAVSSVQNDEHQMEREARTEEPTDRSSNLAALPDSMDVNQRMGNLLEGIFIDATSITGFLRELVRKSYSFLNKQSRISLVVASAFVVIFLMQVSILVLLNRPQHVHVTYPVEYMGVVGSERSAENVAWLERRVHHLKDEMFMVEARLERLQHDHAALKAQLKGLEHHRRRR</sequence>
<dbReference type="PANTHER" id="PTHR47666">
    <property type="entry name" value="PROTEIN VASCULAR ASSOCIATED DEATH 1, CHLOROPLASTIC"/>
    <property type="match status" value="1"/>
</dbReference>
<feature type="compositionally biased region" description="Polar residues" evidence="6">
    <location>
        <begin position="299"/>
        <end position="308"/>
    </location>
</feature>
<keyword evidence="10" id="KW-1185">Reference proteome</keyword>
<reference evidence="9 10" key="1">
    <citation type="journal article" date="2021" name="Commun. Biol.">
        <title>The genome of Shorea leprosula (Dipterocarpaceae) highlights the ecological relevance of drought in aseasonal tropical rainforests.</title>
        <authorList>
            <person name="Ng K.K.S."/>
            <person name="Kobayashi M.J."/>
            <person name="Fawcett J.A."/>
            <person name="Hatakeyama M."/>
            <person name="Paape T."/>
            <person name="Ng C.H."/>
            <person name="Ang C.C."/>
            <person name="Tnah L.H."/>
            <person name="Lee C.T."/>
            <person name="Nishiyama T."/>
            <person name="Sese J."/>
            <person name="O'Brien M.J."/>
            <person name="Copetti D."/>
            <person name="Mohd Noor M.I."/>
            <person name="Ong R.C."/>
            <person name="Putra M."/>
            <person name="Sireger I.Z."/>
            <person name="Indrioko S."/>
            <person name="Kosugi Y."/>
            <person name="Izuno A."/>
            <person name="Isagi Y."/>
            <person name="Lee S.L."/>
            <person name="Shimizu K.K."/>
        </authorList>
    </citation>
    <scope>NUCLEOTIDE SEQUENCE [LARGE SCALE GENOMIC DNA]</scope>
    <source>
        <strain evidence="9">214</strain>
    </source>
</reference>
<feature type="region of interest" description="Disordered" evidence="6">
    <location>
        <begin position="294"/>
        <end position="340"/>
    </location>
</feature>
<dbReference type="EMBL" id="BPVZ01000037">
    <property type="protein sequence ID" value="GKV12734.1"/>
    <property type="molecule type" value="Genomic_DNA"/>
</dbReference>
<accession>A0AAV5JMU4</accession>
<proteinExistence type="predicted"/>
<dbReference type="Pfam" id="PF16016">
    <property type="entry name" value="VASt"/>
    <property type="match status" value="1"/>
</dbReference>
<keyword evidence="5" id="KW-0175">Coiled coil</keyword>
<feature type="transmembrane region" description="Helical" evidence="7">
    <location>
        <begin position="624"/>
        <end position="646"/>
    </location>
</feature>